<proteinExistence type="predicted"/>
<protein>
    <submittedName>
        <fullName evidence="1">Uncharacterized protein</fullName>
    </submittedName>
</protein>
<evidence type="ECO:0000313" key="1">
    <source>
        <dbReference type="EMBL" id="MBX46674.1"/>
    </source>
</evidence>
<name>A0A2P2NW01_RHIMU</name>
<accession>A0A2P2NW01</accession>
<dbReference type="EMBL" id="GGEC01066190">
    <property type="protein sequence ID" value="MBX46674.1"/>
    <property type="molecule type" value="Transcribed_RNA"/>
</dbReference>
<organism evidence="1">
    <name type="scientific">Rhizophora mucronata</name>
    <name type="common">Asiatic mangrove</name>
    <dbReference type="NCBI Taxonomy" id="61149"/>
    <lineage>
        <taxon>Eukaryota</taxon>
        <taxon>Viridiplantae</taxon>
        <taxon>Streptophyta</taxon>
        <taxon>Embryophyta</taxon>
        <taxon>Tracheophyta</taxon>
        <taxon>Spermatophyta</taxon>
        <taxon>Magnoliopsida</taxon>
        <taxon>eudicotyledons</taxon>
        <taxon>Gunneridae</taxon>
        <taxon>Pentapetalae</taxon>
        <taxon>rosids</taxon>
        <taxon>fabids</taxon>
        <taxon>Malpighiales</taxon>
        <taxon>Rhizophoraceae</taxon>
        <taxon>Rhizophora</taxon>
    </lineage>
</organism>
<sequence length="36" mass="3999">MREAYCFQGPLISPSIELLAECVASEQLLCCVQSYC</sequence>
<reference evidence="1" key="1">
    <citation type="submission" date="2018-02" db="EMBL/GenBank/DDBJ databases">
        <title>Rhizophora mucronata_Transcriptome.</title>
        <authorList>
            <person name="Meera S.P."/>
            <person name="Sreeshan A."/>
            <person name="Augustine A."/>
        </authorList>
    </citation>
    <scope>NUCLEOTIDE SEQUENCE</scope>
    <source>
        <tissue evidence="1">Leaf</tissue>
    </source>
</reference>
<dbReference type="AlphaFoldDB" id="A0A2P2NW01"/>